<feature type="non-terminal residue" evidence="2">
    <location>
        <position position="1"/>
    </location>
</feature>
<dbReference type="EMBL" id="CADCTI010000072">
    <property type="protein sequence ID" value="CAA9224489.1"/>
    <property type="molecule type" value="Genomic_DNA"/>
</dbReference>
<sequence>AAAGPGRVPPVRGGRGDARADRVRGRPGTAGGRCGRRSRAPGGVRGPGARRAARRPRALLLHRGRAAAPPGPRAV</sequence>
<feature type="compositionally biased region" description="Low complexity" evidence="1">
    <location>
        <begin position="1"/>
        <end position="12"/>
    </location>
</feature>
<accession>A0A6J4HLA0</accession>
<evidence type="ECO:0000256" key="1">
    <source>
        <dbReference type="SAM" id="MobiDB-lite"/>
    </source>
</evidence>
<gene>
    <name evidence="2" type="ORF">AVDCRST_MAG57-822</name>
</gene>
<organism evidence="2">
    <name type="scientific">uncultured Blastococcus sp</name>
    <dbReference type="NCBI Taxonomy" id="217144"/>
    <lineage>
        <taxon>Bacteria</taxon>
        <taxon>Bacillati</taxon>
        <taxon>Actinomycetota</taxon>
        <taxon>Actinomycetes</taxon>
        <taxon>Geodermatophilales</taxon>
        <taxon>Geodermatophilaceae</taxon>
        <taxon>Blastococcus</taxon>
        <taxon>environmental samples</taxon>
    </lineage>
</organism>
<reference evidence="2" key="1">
    <citation type="submission" date="2020-02" db="EMBL/GenBank/DDBJ databases">
        <authorList>
            <person name="Meier V. D."/>
        </authorList>
    </citation>
    <scope>NUCLEOTIDE SEQUENCE</scope>
    <source>
        <strain evidence="2">AVDCRST_MAG57</strain>
    </source>
</reference>
<feature type="compositionally biased region" description="Basic and acidic residues" evidence="1">
    <location>
        <begin position="14"/>
        <end position="24"/>
    </location>
</feature>
<feature type="non-terminal residue" evidence="2">
    <location>
        <position position="75"/>
    </location>
</feature>
<name>A0A6J4HLA0_9ACTN</name>
<evidence type="ECO:0000313" key="2">
    <source>
        <dbReference type="EMBL" id="CAA9224489.1"/>
    </source>
</evidence>
<protein>
    <submittedName>
        <fullName evidence="2">Glutaredoxin-like domain-containing protein PA3033</fullName>
    </submittedName>
</protein>
<proteinExistence type="predicted"/>
<dbReference type="AlphaFoldDB" id="A0A6J4HLA0"/>
<feature type="region of interest" description="Disordered" evidence="1">
    <location>
        <begin position="1"/>
        <end position="56"/>
    </location>
</feature>